<dbReference type="Proteomes" id="UP001162834">
    <property type="component" value="Chromosome"/>
</dbReference>
<feature type="domain" description="Enolase C-terminal TIM barrel" evidence="8">
    <location>
        <begin position="30"/>
        <end position="77"/>
    </location>
</feature>
<comment type="similarity">
    <text evidence="2">Belongs to the enolase family.</text>
</comment>
<gene>
    <name evidence="9" type="primary">eno_3</name>
    <name evidence="9" type="ORF">DSM104329_02859</name>
</gene>
<dbReference type="InterPro" id="IPR036849">
    <property type="entry name" value="Enolase-like_C_sf"/>
</dbReference>
<dbReference type="AlphaFoldDB" id="A0A9E6XY28"/>
<keyword evidence="7 9" id="KW-0456">Lyase</keyword>
<name>A0A9E6XY28_9ACTN</name>
<keyword evidence="6" id="KW-0324">Glycolysis</keyword>
<comment type="pathway">
    <text evidence="1">Carbohydrate degradation; glycolysis; pyruvate from D-glyceraldehyde 3-phosphate: step 4/5.</text>
</comment>
<evidence type="ECO:0000313" key="9">
    <source>
        <dbReference type="EMBL" id="UGS36453.1"/>
    </source>
</evidence>
<dbReference type="GO" id="GO:0004634">
    <property type="term" value="F:phosphopyruvate hydratase activity"/>
    <property type="evidence" value="ECO:0007669"/>
    <property type="project" value="UniProtKB-EC"/>
</dbReference>
<evidence type="ECO:0000256" key="3">
    <source>
        <dbReference type="ARBA" id="ARBA00012058"/>
    </source>
</evidence>
<evidence type="ECO:0000256" key="4">
    <source>
        <dbReference type="ARBA" id="ARBA00017068"/>
    </source>
</evidence>
<protein>
    <recommendedName>
        <fullName evidence="4">Enolase</fullName>
        <ecNumber evidence="3">4.2.1.11</ecNumber>
    </recommendedName>
</protein>
<reference evidence="9" key="1">
    <citation type="journal article" date="2022" name="Int. J. Syst. Evol. Microbiol.">
        <title>Pseudomonas aegrilactucae sp. nov. and Pseudomonas morbosilactucae sp. nov., pathogens causing bacterial rot of lettuce in Japan.</title>
        <authorList>
            <person name="Sawada H."/>
            <person name="Fujikawa T."/>
            <person name="Satou M."/>
        </authorList>
    </citation>
    <scope>NUCLEOTIDE SEQUENCE</scope>
    <source>
        <strain evidence="9">0166_1</strain>
    </source>
</reference>
<dbReference type="Pfam" id="PF00113">
    <property type="entry name" value="Enolase_C"/>
    <property type="match status" value="1"/>
</dbReference>
<evidence type="ECO:0000256" key="2">
    <source>
        <dbReference type="ARBA" id="ARBA00009604"/>
    </source>
</evidence>
<evidence type="ECO:0000313" key="10">
    <source>
        <dbReference type="Proteomes" id="UP001162834"/>
    </source>
</evidence>
<evidence type="ECO:0000259" key="8">
    <source>
        <dbReference type="Pfam" id="PF00113"/>
    </source>
</evidence>
<dbReference type="Gene3D" id="3.20.20.120">
    <property type="entry name" value="Enolase-like C-terminal domain"/>
    <property type="match status" value="1"/>
</dbReference>
<sequence length="128" mass="13533">MAHSATLLAIRPSDEREPVGALLAERGLTTLNADEGGYGPPLPDHGAALALVDAAVQRAGDRPGDDVAYALDVAATHLRGRSSPVIRFRIHFRFVHNCGLPPNARRLSAGCMIGFPLASEAAERSSRL</sequence>
<evidence type="ECO:0000256" key="1">
    <source>
        <dbReference type="ARBA" id="ARBA00005031"/>
    </source>
</evidence>
<dbReference type="RefSeq" id="WP_259316124.1">
    <property type="nucleotide sequence ID" value="NZ_CP087164.1"/>
</dbReference>
<evidence type="ECO:0000256" key="5">
    <source>
        <dbReference type="ARBA" id="ARBA00022525"/>
    </source>
</evidence>
<proteinExistence type="inferred from homology"/>
<dbReference type="InterPro" id="IPR020810">
    <property type="entry name" value="Enolase_C"/>
</dbReference>
<dbReference type="SUPFAM" id="SSF51604">
    <property type="entry name" value="Enolase C-terminal domain-like"/>
    <property type="match status" value="1"/>
</dbReference>
<keyword evidence="5" id="KW-0964">Secreted</keyword>
<evidence type="ECO:0000256" key="7">
    <source>
        <dbReference type="ARBA" id="ARBA00023239"/>
    </source>
</evidence>
<evidence type="ECO:0000256" key="6">
    <source>
        <dbReference type="ARBA" id="ARBA00023152"/>
    </source>
</evidence>
<dbReference type="EC" id="4.2.1.11" evidence="3"/>
<dbReference type="GO" id="GO:0006096">
    <property type="term" value="P:glycolytic process"/>
    <property type="evidence" value="ECO:0007669"/>
    <property type="project" value="UniProtKB-KW"/>
</dbReference>
<keyword evidence="10" id="KW-1185">Reference proteome</keyword>
<dbReference type="KEGG" id="sbae:DSM104329_02859"/>
<dbReference type="EMBL" id="CP087164">
    <property type="protein sequence ID" value="UGS36453.1"/>
    <property type="molecule type" value="Genomic_DNA"/>
</dbReference>
<accession>A0A9E6XY28</accession>
<organism evidence="9 10">
    <name type="scientific">Capillimicrobium parvum</name>
    <dbReference type="NCBI Taxonomy" id="2884022"/>
    <lineage>
        <taxon>Bacteria</taxon>
        <taxon>Bacillati</taxon>
        <taxon>Actinomycetota</taxon>
        <taxon>Thermoleophilia</taxon>
        <taxon>Solirubrobacterales</taxon>
        <taxon>Capillimicrobiaceae</taxon>
        <taxon>Capillimicrobium</taxon>
    </lineage>
</organism>